<dbReference type="InterPro" id="IPR016181">
    <property type="entry name" value="Acyl_CoA_acyltransferase"/>
</dbReference>
<gene>
    <name evidence="2" type="ORF">ACFQHR_19595</name>
</gene>
<protein>
    <submittedName>
        <fullName evidence="2">GNAT family N-acetyltransferase</fullName>
        <ecNumber evidence="2">2.3.-.-</ecNumber>
    </submittedName>
</protein>
<dbReference type="SUPFAM" id="SSF55729">
    <property type="entry name" value="Acyl-CoA N-acyltransferases (Nat)"/>
    <property type="match status" value="1"/>
</dbReference>
<dbReference type="RefSeq" id="WP_377131961.1">
    <property type="nucleotide sequence ID" value="NZ_JBHSYQ010000016.1"/>
</dbReference>
<dbReference type="CDD" id="cd04301">
    <property type="entry name" value="NAT_SF"/>
    <property type="match status" value="1"/>
</dbReference>
<comment type="caution">
    <text evidence="2">The sequence shown here is derived from an EMBL/GenBank/DDBJ whole genome shotgun (WGS) entry which is preliminary data.</text>
</comment>
<organism evidence="2 3">
    <name type="scientific">Rufibacter roseus</name>
    <dbReference type="NCBI Taxonomy" id="1567108"/>
    <lineage>
        <taxon>Bacteria</taxon>
        <taxon>Pseudomonadati</taxon>
        <taxon>Bacteroidota</taxon>
        <taxon>Cytophagia</taxon>
        <taxon>Cytophagales</taxon>
        <taxon>Hymenobacteraceae</taxon>
        <taxon>Rufibacter</taxon>
    </lineage>
</organism>
<sequence>MIREATLKDITEMQLIRNTVRENVLSNPALVTRQDYEDYLSEKGRSWVCVVDGALVGFAAVDLQNNNVWALFVKVGQEGKGYGKQLHDVMVNWYFAQSETPLWLSTDPGTRAERFYLRQGWTCVGSFGQQEVKFEMSKLAWQSQVINNLQKYPRDIAL</sequence>
<feature type="domain" description="N-acetyltransferase" evidence="1">
    <location>
        <begin position="1"/>
        <end position="141"/>
    </location>
</feature>
<evidence type="ECO:0000259" key="1">
    <source>
        <dbReference type="PROSITE" id="PS51186"/>
    </source>
</evidence>
<name>A0ABW2DU93_9BACT</name>
<dbReference type="PROSITE" id="PS51186">
    <property type="entry name" value="GNAT"/>
    <property type="match status" value="1"/>
</dbReference>
<dbReference type="Pfam" id="PF00583">
    <property type="entry name" value="Acetyltransf_1"/>
    <property type="match status" value="1"/>
</dbReference>
<evidence type="ECO:0000313" key="2">
    <source>
        <dbReference type="EMBL" id="MFC6999849.1"/>
    </source>
</evidence>
<keyword evidence="2" id="KW-0012">Acyltransferase</keyword>
<dbReference type="Gene3D" id="3.40.630.30">
    <property type="match status" value="1"/>
</dbReference>
<accession>A0ABW2DU93</accession>
<reference evidence="3" key="1">
    <citation type="journal article" date="2019" name="Int. J. Syst. Evol. Microbiol.">
        <title>The Global Catalogue of Microorganisms (GCM) 10K type strain sequencing project: providing services to taxonomists for standard genome sequencing and annotation.</title>
        <authorList>
            <consortium name="The Broad Institute Genomics Platform"/>
            <consortium name="The Broad Institute Genome Sequencing Center for Infectious Disease"/>
            <person name="Wu L."/>
            <person name="Ma J."/>
        </authorList>
    </citation>
    <scope>NUCLEOTIDE SEQUENCE [LARGE SCALE GENOMIC DNA]</scope>
    <source>
        <strain evidence="3">CGMCC 4.7393</strain>
    </source>
</reference>
<dbReference type="InterPro" id="IPR000182">
    <property type="entry name" value="GNAT_dom"/>
</dbReference>
<dbReference type="GO" id="GO:0016746">
    <property type="term" value="F:acyltransferase activity"/>
    <property type="evidence" value="ECO:0007669"/>
    <property type="project" value="UniProtKB-KW"/>
</dbReference>
<dbReference type="Proteomes" id="UP001596405">
    <property type="component" value="Unassembled WGS sequence"/>
</dbReference>
<dbReference type="EC" id="2.3.-.-" evidence="2"/>
<evidence type="ECO:0000313" key="3">
    <source>
        <dbReference type="Proteomes" id="UP001596405"/>
    </source>
</evidence>
<proteinExistence type="predicted"/>
<dbReference type="EMBL" id="JBHSYQ010000016">
    <property type="protein sequence ID" value="MFC6999849.1"/>
    <property type="molecule type" value="Genomic_DNA"/>
</dbReference>
<keyword evidence="2" id="KW-0808">Transferase</keyword>
<keyword evidence="3" id="KW-1185">Reference proteome</keyword>